<keyword evidence="2" id="KW-1133">Transmembrane helix</keyword>
<gene>
    <name evidence="3" type="ORF">LTR25_006510</name>
</gene>
<comment type="caution">
    <text evidence="3">The sequence shown here is derived from an EMBL/GenBank/DDBJ whole genome shotgun (WGS) entry which is preliminary data.</text>
</comment>
<dbReference type="AlphaFoldDB" id="A0AAV9Q5E3"/>
<feature type="region of interest" description="Disordered" evidence="1">
    <location>
        <begin position="420"/>
        <end position="442"/>
    </location>
</feature>
<accession>A0AAV9Q5E3</accession>
<protein>
    <submittedName>
        <fullName evidence="3">Uncharacterized protein</fullName>
    </submittedName>
</protein>
<proteinExistence type="predicted"/>
<keyword evidence="2" id="KW-0472">Membrane</keyword>
<keyword evidence="4" id="KW-1185">Reference proteome</keyword>
<sequence length="572" mass="66531">MGQERYEQSELQVDSEAGDHGQQQRLVFWPRWLNRHKNDTNGRYSSFSMRRYPSRFRIIVIGLALWSIAVLFHLFRGQSGYSIPALLGSTNNSTSSTSTHHVSASRPSPFTGALARIPRISELPSRQRRLTVIGAWNDDYIPNYMPHFLYTIQLNADVVDFVLINRQRKGDRCLDFEKAGIDVTWGGNIQMHCMTDSEWKRRHVDFLCSSKHGWNCNSTEYDEVTQEFQSRPDKSNYNWRPLRGHIFQDLLPHPENPFWAWMDLDTFAGDFRRYPFNLLSQVSILTSNTEAPSTIYLGGQLTAFNFDDDDLASAWKKFPEMETPFHFTRNITGYMPESTEERYWSYGYLNPVEGLPGNQISYGFYTGLHGDDFLDGEWKKQNASEAYVISGRDILLVPTHYTRLEIEELLNMERSEPFDDLGGLGWTEDEEEDTSTSTSSSPAYRGLVEDLVIRVGDCPHTHVPENLRLCVTPHPLELTNPPLLRSTFIRQKGQKPGHILRRLERDPRPRGYERKLLKHHLFSKHQMFYQFPPMEITPDLVLKMQYDSLEVFRMGETRNETLFMRKETERIG</sequence>
<dbReference type="EMBL" id="JAXLQG010000011">
    <property type="protein sequence ID" value="KAK5534478.1"/>
    <property type="molecule type" value="Genomic_DNA"/>
</dbReference>
<evidence type="ECO:0000313" key="3">
    <source>
        <dbReference type="EMBL" id="KAK5534478.1"/>
    </source>
</evidence>
<evidence type="ECO:0000313" key="4">
    <source>
        <dbReference type="Proteomes" id="UP001345827"/>
    </source>
</evidence>
<evidence type="ECO:0000256" key="1">
    <source>
        <dbReference type="SAM" id="MobiDB-lite"/>
    </source>
</evidence>
<name>A0AAV9Q5E3_9PEZI</name>
<feature type="transmembrane region" description="Helical" evidence="2">
    <location>
        <begin position="56"/>
        <end position="75"/>
    </location>
</feature>
<organism evidence="3 4">
    <name type="scientific">Vermiconidia calcicola</name>
    <dbReference type="NCBI Taxonomy" id="1690605"/>
    <lineage>
        <taxon>Eukaryota</taxon>
        <taxon>Fungi</taxon>
        <taxon>Dikarya</taxon>
        <taxon>Ascomycota</taxon>
        <taxon>Pezizomycotina</taxon>
        <taxon>Dothideomycetes</taxon>
        <taxon>Dothideomycetidae</taxon>
        <taxon>Mycosphaerellales</taxon>
        <taxon>Extremaceae</taxon>
        <taxon>Vermiconidia</taxon>
    </lineage>
</organism>
<keyword evidence="2" id="KW-0812">Transmembrane</keyword>
<reference evidence="3 4" key="1">
    <citation type="submission" date="2023-06" db="EMBL/GenBank/DDBJ databases">
        <title>Black Yeasts Isolated from many extreme environments.</title>
        <authorList>
            <person name="Coleine C."/>
            <person name="Stajich J.E."/>
            <person name="Selbmann L."/>
        </authorList>
    </citation>
    <scope>NUCLEOTIDE SEQUENCE [LARGE SCALE GENOMIC DNA]</scope>
    <source>
        <strain evidence="3 4">CCFEE 5887</strain>
    </source>
</reference>
<dbReference type="Proteomes" id="UP001345827">
    <property type="component" value="Unassembled WGS sequence"/>
</dbReference>
<evidence type="ECO:0000256" key="2">
    <source>
        <dbReference type="SAM" id="Phobius"/>
    </source>
</evidence>